<dbReference type="InterPro" id="IPR042197">
    <property type="entry name" value="Apaf_helical"/>
</dbReference>
<dbReference type="GO" id="GO:0043531">
    <property type="term" value="F:ADP binding"/>
    <property type="evidence" value="ECO:0007669"/>
    <property type="project" value="InterPro"/>
</dbReference>
<keyword evidence="2" id="KW-0433">Leucine-rich repeat</keyword>
<sequence length="298" mass="33653">GGVGKTTTMKYIHNQLLKEKGKFGNVYWVTVSKAFSITKLQSDMAKALKLCFSNDEDETVRASELLAVLSRHKRYVLILDDVWEPFDLDSVGILKPLRSNGCKLVLTTRSLEVCRTMECTPVKVDLFTEKEALTLFHTKAVGQDTVLPSEDEEIEAKIAKECACLPLAIVTLAGSLRGLKGTREWRNALNELIRSTKDACDVVSKVFEQLKFSYSRLGDKVLQDCFLYCSLYPEDCFIPVNELIQYWIEEEIIADTDSVEAQFDKGHAILGKLTSSCLLESVTDIFEQECVRMHDWLS</sequence>
<keyword evidence="5" id="KW-0611">Plant defense</keyword>
<dbReference type="AlphaFoldDB" id="H9B1Z1"/>
<evidence type="ECO:0000259" key="7">
    <source>
        <dbReference type="Pfam" id="PF00931"/>
    </source>
</evidence>
<dbReference type="InterPro" id="IPR002182">
    <property type="entry name" value="NB-ARC"/>
</dbReference>
<evidence type="ECO:0000256" key="4">
    <source>
        <dbReference type="ARBA" id="ARBA00022741"/>
    </source>
</evidence>
<reference evidence="9" key="1">
    <citation type="submission" date="2011-10" db="EMBL/GenBank/DDBJ databases">
        <title>Natural variation, functional divergence, and local adaptation of nucleotide binding site sequences in Rhododendron (Ericaceae).</title>
        <authorList>
            <person name="Liao P.-C."/>
            <person name="Hwang S.-Y."/>
        </authorList>
    </citation>
    <scope>NUCLEOTIDE SEQUENCE</scope>
    <source>
        <strain evidence="9">For_141</strain>
    </source>
</reference>
<dbReference type="FunFam" id="1.10.10.10:FF:000322">
    <property type="entry name" value="Probable disease resistance protein At1g63360"/>
    <property type="match status" value="1"/>
</dbReference>
<evidence type="ECO:0000256" key="6">
    <source>
        <dbReference type="ARBA" id="ARBA00022840"/>
    </source>
</evidence>
<comment type="similarity">
    <text evidence="1">Belongs to the disease resistance NB-LRR family.</text>
</comment>
<name>H9B1Z1_9ERIC</name>
<keyword evidence="6" id="KW-0067">ATP-binding</keyword>
<dbReference type="FunFam" id="3.40.50.300:FF:001091">
    <property type="entry name" value="Probable disease resistance protein At1g61300"/>
    <property type="match status" value="1"/>
</dbReference>
<evidence type="ECO:0000256" key="3">
    <source>
        <dbReference type="ARBA" id="ARBA00022737"/>
    </source>
</evidence>
<feature type="domain" description="NB-ARC" evidence="7">
    <location>
        <begin position="1"/>
        <end position="142"/>
    </location>
</feature>
<evidence type="ECO:0000256" key="1">
    <source>
        <dbReference type="ARBA" id="ARBA00008894"/>
    </source>
</evidence>
<evidence type="ECO:0000259" key="8">
    <source>
        <dbReference type="Pfam" id="PF23559"/>
    </source>
</evidence>
<dbReference type="Gene3D" id="1.10.8.430">
    <property type="entry name" value="Helical domain of apoptotic protease-activating factors"/>
    <property type="match status" value="1"/>
</dbReference>
<accession>H9B1Z1</accession>
<dbReference type="InterPro" id="IPR058922">
    <property type="entry name" value="WHD_DRP"/>
</dbReference>
<dbReference type="Gene3D" id="3.40.50.300">
    <property type="entry name" value="P-loop containing nucleotide triphosphate hydrolases"/>
    <property type="match status" value="1"/>
</dbReference>
<organism evidence="9">
    <name type="scientific">Rhododendron formosanum</name>
    <dbReference type="NCBI Taxonomy" id="141212"/>
    <lineage>
        <taxon>Eukaryota</taxon>
        <taxon>Viridiplantae</taxon>
        <taxon>Streptophyta</taxon>
        <taxon>Embryophyta</taxon>
        <taxon>Tracheophyta</taxon>
        <taxon>Spermatophyta</taxon>
        <taxon>Magnoliopsida</taxon>
        <taxon>eudicotyledons</taxon>
        <taxon>Gunneridae</taxon>
        <taxon>Pentapetalae</taxon>
        <taxon>asterids</taxon>
        <taxon>Ericales</taxon>
        <taxon>Ericaceae</taxon>
        <taxon>Ericoideae</taxon>
        <taxon>Rhodoreae</taxon>
        <taxon>Rhododendron</taxon>
    </lineage>
</organism>
<proteinExistence type="inferred from homology"/>
<evidence type="ECO:0000256" key="2">
    <source>
        <dbReference type="ARBA" id="ARBA00022614"/>
    </source>
</evidence>
<dbReference type="PANTHER" id="PTHR33463:SF187">
    <property type="entry name" value="AND NB-ARC DOMAIN DISEASE RESISTANCE PROTEIN, PUTATIVE-RELATED"/>
    <property type="match status" value="1"/>
</dbReference>
<dbReference type="EMBL" id="JN972538">
    <property type="protein sequence ID" value="AFC90224.1"/>
    <property type="molecule type" value="Genomic_DNA"/>
</dbReference>
<dbReference type="InterPro" id="IPR027417">
    <property type="entry name" value="P-loop_NTPase"/>
</dbReference>
<dbReference type="Pfam" id="PF00931">
    <property type="entry name" value="NB-ARC"/>
    <property type="match status" value="1"/>
</dbReference>
<keyword evidence="4" id="KW-0547">Nucleotide-binding</keyword>
<dbReference type="GO" id="GO:0051607">
    <property type="term" value="P:defense response to virus"/>
    <property type="evidence" value="ECO:0007669"/>
    <property type="project" value="UniProtKB-ARBA"/>
</dbReference>
<protein>
    <submittedName>
        <fullName evidence="9">Nucleotide-binding site leucine-rich repeat protein</fullName>
    </submittedName>
</protein>
<evidence type="ECO:0000313" key="9">
    <source>
        <dbReference type="EMBL" id="AFC90224.1"/>
    </source>
</evidence>
<keyword evidence="3" id="KW-0677">Repeat</keyword>
<feature type="domain" description="Disease resistance protein winged helix" evidence="8">
    <location>
        <begin position="231"/>
        <end position="297"/>
    </location>
</feature>
<dbReference type="Pfam" id="PF23559">
    <property type="entry name" value="WHD_DRP"/>
    <property type="match status" value="1"/>
</dbReference>
<dbReference type="InterPro" id="IPR050905">
    <property type="entry name" value="Plant_NBS-LRR"/>
</dbReference>
<dbReference type="PANTHER" id="PTHR33463">
    <property type="entry name" value="NB-ARC DOMAIN-CONTAINING PROTEIN-RELATED"/>
    <property type="match status" value="1"/>
</dbReference>
<dbReference type="SUPFAM" id="SSF52540">
    <property type="entry name" value="P-loop containing nucleoside triphosphate hydrolases"/>
    <property type="match status" value="1"/>
</dbReference>
<feature type="non-terminal residue" evidence="9">
    <location>
        <position position="1"/>
    </location>
</feature>
<evidence type="ECO:0000256" key="5">
    <source>
        <dbReference type="ARBA" id="ARBA00022821"/>
    </source>
</evidence>
<feature type="non-terminal residue" evidence="9">
    <location>
        <position position="298"/>
    </location>
</feature>
<dbReference type="GO" id="GO:0005524">
    <property type="term" value="F:ATP binding"/>
    <property type="evidence" value="ECO:0007669"/>
    <property type="project" value="UniProtKB-KW"/>
</dbReference>